<dbReference type="PANTHER" id="PTHR33070">
    <property type="entry name" value="OS06G0725500 PROTEIN"/>
    <property type="match status" value="1"/>
</dbReference>
<accession>A0A5A7PTH8</accession>
<sequence length="289" mass="32675">MRSIVRSQTRSSSMPSRSYPLTITPEFDLHLHTLNSENEPTSSSSSSSSLSSIAKKLHNLESLYDCVDNLLLLPHTNQIFTRESREKWVDEILDGYLGLVDTCATAKDFLTQSKEHISNLLSVLRRKRGSEDLSEFITSRKTIKKQIQKSLTSIGSYKKNSSVLKTGDKDQEIIAIIRTFKEIERTTFELFEALLSSVSGETSDSKPSKWSLVSKLIGSRKISCHEHKSSMLEFGDLDASLSKGSKIEDSQQQLREMELAIIVLEEKLECLFKHLIKSRVTLLNMQSQL</sequence>
<protein>
    <submittedName>
        <fullName evidence="2">Uncharacterized protein</fullName>
    </submittedName>
</protein>
<feature type="region of interest" description="Disordered" evidence="1">
    <location>
        <begin position="1"/>
        <end position="20"/>
    </location>
</feature>
<dbReference type="GO" id="GO:0048367">
    <property type="term" value="P:shoot system development"/>
    <property type="evidence" value="ECO:0007669"/>
    <property type="project" value="InterPro"/>
</dbReference>
<dbReference type="InterPro" id="IPR004320">
    <property type="entry name" value="BPS1_pln"/>
</dbReference>
<evidence type="ECO:0000313" key="2">
    <source>
        <dbReference type="EMBL" id="GER35916.1"/>
    </source>
</evidence>
<comment type="caution">
    <text evidence="2">The sequence shown here is derived from an EMBL/GenBank/DDBJ whole genome shotgun (WGS) entry which is preliminary data.</text>
</comment>
<evidence type="ECO:0000313" key="3">
    <source>
        <dbReference type="Proteomes" id="UP000325081"/>
    </source>
</evidence>
<gene>
    <name evidence="2" type="ORF">STAS_12223</name>
</gene>
<organism evidence="2 3">
    <name type="scientific">Striga asiatica</name>
    <name type="common">Asiatic witchweed</name>
    <name type="synonym">Buchnera asiatica</name>
    <dbReference type="NCBI Taxonomy" id="4170"/>
    <lineage>
        <taxon>Eukaryota</taxon>
        <taxon>Viridiplantae</taxon>
        <taxon>Streptophyta</taxon>
        <taxon>Embryophyta</taxon>
        <taxon>Tracheophyta</taxon>
        <taxon>Spermatophyta</taxon>
        <taxon>Magnoliopsida</taxon>
        <taxon>eudicotyledons</taxon>
        <taxon>Gunneridae</taxon>
        <taxon>Pentapetalae</taxon>
        <taxon>asterids</taxon>
        <taxon>lamiids</taxon>
        <taxon>Lamiales</taxon>
        <taxon>Orobanchaceae</taxon>
        <taxon>Buchnereae</taxon>
        <taxon>Striga</taxon>
    </lineage>
</organism>
<dbReference type="PANTHER" id="PTHR33070:SF129">
    <property type="entry name" value="DUF241 DOMAIN PROTEIN"/>
    <property type="match status" value="1"/>
</dbReference>
<feature type="compositionally biased region" description="Low complexity" evidence="1">
    <location>
        <begin position="1"/>
        <end position="18"/>
    </location>
</feature>
<dbReference type="Proteomes" id="UP000325081">
    <property type="component" value="Unassembled WGS sequence"/>
</dbReference>
<dbReference type="AlphaFoldDB" id="A0A5A7PTH8"/>
<proteinExistence type="predicted"/>
<dbReference type="Pfam" id="PF03087">
    <property type="entry name" value="BPS1"/>
    <property type="match status" value="1"/>
</dbReference>
<name>A0A5A7PTH8_STRAF</name>
<dbReference type="EMBL" id="BKCP01005039">
    <property type="protein sequence ID" value="GER35916.1"/>
    <property type="molecule type" value="Genomic_DNA"/>
</dbReference>
<reference evidence="3" key="1">
    <citation type="journal article" date="2019" name="Curr. Biol.">
        <title>Genome Sequence of Striga asiatica Provides Insight into the Evolution of Plant Parasitism.</title>
        <authorList>
            <person name="Yoshida S."/>
            <person name="Kim S."/>
            <person name="Wafula E.K."/>
            <person name="Tanskanen J."/>
            <person name="Kim Y.M."/>
            <person name="Honaas L."/>
            <person name="Yang Z."/>
            <person name="Spallek T."/>
            <person name="Conn C.E."/>
            <person name="Ichihashi Y."/>
            <person name="Cheong K."/>
            <person name="Cui S."/>
            <person name="Der J.P."/>
            <person name="Gundlach H."/>
            <person name="Jiao Y."/>
            <person name="Hori C."/>
            <person name="Ishida J.K."/>
            <person name="Kasahara H."/>
            <person name="Kiba T."/>
            <person name="Kim M.S."/>
            <person name="Koo N."/>
            <person name="Laohavisit A."/>
            <person name="Lee Y.H."/>
            <person name="Lumba S."/>
            <person name="McCourt P."/>
            <person name="Mortimer J.C."/>
            <person name="Mutuku J.M."/>
            <person name="Nomura T."/>
            <person name="Sasaki-Sekimoto Y."/>
            <person name="Seto Y."/>
            <person name="Wang Y."/>
            <person name="Wakatake T."/>
            <person name="Sakakibara H."/>
            <person name="Demura T."/>
            <person name="Yamaguchi S."/>
            <person name="Yoneyama K."/>
            <person name="Manabe R.I."/>
            <person name="Nelson D.C."/>
            <person name="Schulman A.H."/>
            <person name="Timko M.P."/>
            <person name="dePamphilis C.W."/>
            <person name="Choi D."/>
            <person name="Shirasu K."/>
        </authorList>
    </citation>
    <scope>NUCLEOTIDE SEQUENCE [LARGE SCALE GENOMIC DNA]</scope>
    <source>
        <strain evidence="3">cv. UVA1</strain>
    </source>
</reference>
<dbReference type="OrthoDB" id="1701699at2759"/>
<evidence type="ECO:0000256" key="1">
    <source>
        <dbReference type="SAM" id="MobiDB-lite"/>
    </source>
</evidence>
<keyword evidence="3" id="KW-1185">Reference proteome</keyword>
<dbReference type="GO" id="GO:0048364">
    <property type="term" value="P:root development"/>
    <property type="evidence" value="ECO:0007669"/>
    <property type="project" value="InterPro"/>
</dbReference>